<dbReference type="SFLD" id="SFLDS00032">
    <property type="entry name" value="Radical_SAM_3-amino-3-carboxyp"/>
    <property type="match status" value="1"/>
</dbReference>
<dbReference type="InterPro" id="IPR042265">
    <property type="entry name" value="DPH1/DPH2_3"/>
</dbReference>
<organism evidence="7 8">
    <name type="scientific">[Myrmecia] bisecta</name>
    <dbReference type="NCBI Taxonomy" id="41462"/>
    <lineage>
        <taxon>Eukaryota</taxon>
        <taxon>Viridiplantae</taxon>
        <taxon>Chlorophyta</taxon>
        <taxon>core chlorophytes</taxon>
        <taxon>Trebouxiophyceae</taxon>
        <taxon>Trebouxiales</taxon>
        <taxon>Trebouxiaceae</taxon>
        <taxon>Myrmecia</taxon>
    </lineage>
</organism>
<evidence type="ECO:0000256" key="3">
    <source>
        <dbReference type="ARBA" id="ARBA00006179"/>
    </source>
</evidence>
<evidence type="ECO:0000256" key="2">
    <source>
        <dbReference type="ARBA" id="ARBA00005156"/>
    </source>
</evidence>
<evidence type="ECO:0000313" key="7">
    <source>
        <dbReference type="EMBL" id="KAK9814668.1"/>
    </source>
</evidence>
<keyword evidence="6" id="KW-0411">Iron-sulfur</keyword>
<evidence type="ECO:0000313" key="8">
    <source>
        <dbReference type="Proteomes" id="UP001489004"/>
    </source>
</evidence>
<dbReference type="FunFam" id="3.40.50.11860:FF:000001">
    <property type="entry name" value="2-(3-amino-3-carboxypropyl)histidine synthase subunit 2"/>
    <property type="match status" value="1"/>
</dbReference>
<sequence length="457" mass="49513">MVDARSPAWREQWDLDGTLEYILSRGYQRITLQFPDELLEHATVVAAELQTACAQRWQLVQVYVLADTSYNSLSVDEVAAQHAAADCVVHYGRASLSPLSRLPAYFVFGRQQLDVASVVSRICDYAKQLDGSGAQKAVLVLPDQPYTHVCAELRRLLGQAGLAVPVVVADVAARQLEPLEDCAMLWLGPDDAPALLLLQLTYNSCHWIMFDPAAQCWQEGLPTEISRTLRKRYYLVEKAKNANIVGILVGTLGVAGYLQAVERLRALAQAAGKKTYTLLMGKPNPAKLANFPEVEVFVMVADPQGMILDSKDFYAPIITPFEAELAWGAQQREWTGAYRLDFNQLLEEQPQAAGQPASGPRFSLLSGGYHADDATSGTEGLTEHVAALAVRDPGGLQLSTGSAGGALVEVKSAAEYLAKRRSYTGLEAPMVGAPAKAVEKAVAGRSGRAAHYDDEPA</sequence>
<dbReference type="Pfam" id="PF01866">
    <property type="entry name" value="Diphthamide_syn"/>
    <property type="match status" value="1"/>
</dbReference>
<dbReference type="Proteomes" id="UP001489004">
    <property type="component" value="Unassembled WGS sequence"/>
</dbReference>
<comment type="similarity">
    <text evidence="3">Belongs to the DPH1/DPH2 family. DPH2 subfamily.</text>
</comment>
<gene>
    <name evidence="7" type="ORF">WJX72_009496</name>
</gene>
<protein>
    <submittedName>
        <fullName evidence="7">Uncharacterized protein</fullName>
    </submittedName>
</protein>
<accession>A0AAW1PXK0</accession>
<dbReference type="GO" id="GO:0017183">
    <property type="term" value="P:protein histidyl modification to diphthamide"/>
    <property type="evidence" value="ECO:0007669"/>
    <property type="project" value="InterPro"/>
</dbReference>
<evidence type="ECO:0000256" key="6">
    <source>
        <dbReference type="ARBA" id="ARBA00023014"/>
    </source>
</evidence>
<reference evidence="7 8" key="1">
    <citation type="journal article" date="2024" name="Nat. Commun.">
        <title>Phylogenomics reveals the evolutionary origins of lichenization in chlorophyte algae.</title>
        <authorList>
            <person name="Puginier C."/>
            <person name="Libourel C."/>
            <person name="Otte J."/>
            <person name="Skaloud P."/>
            <person name="Haon M."/>
            <person name="Grisel S."/>
            <person name="Petersen M."/>
            <person name="Berrin J.G."/>
            <person name="Delaux P.M."/>
            <person name="Dal Grande F."/>
            <person name="Keller J."/>
        </authorList>
    </citation>
    <scope>NUCLEOTIDE SEQUENCE [LARGE SCALE GENOMIC DNA]</scope>
    <source>
        <strain evidence="7 8">SAG 2043</strain>
    </source>
</reference>
<dbReference type="PANTHER" id="PTHR10762:SF2">
    <property type="entry name" value="2-(3-AMINO-3-CARBOXYPROPYL)HISTIDINE SYNTHASE SUBUNIT 2"/>
    <property type="match status" value="1"/>
</dbReference>
<name>A0AAW1PXK0_9CHLO</name>
<keyword evidence="8" id="KW-1185">Reference proteome</keyword>
<keyword evidence="4" id="KW-0479">Metal-binding</keyword>
<dbReference type="GO" id="GO:0046872">
    <property type="term" value="F:metal ion binding"/>
    <property type="evidence" value="ECO:0007669"/>
    <property type="project" value="UniProtKB-KW"/>
</dbReference>
<dbReference type="InterPro" id="IPR042263">
    <property type="entry name" value="DPH1/DPH2_1"/>
</dbReference>
<dbReference type="GO" id="GO:0051536">
    <property type="term" value="F:iron-sulfur cluster binding"/>
    <property type="evidence" value="ECO:0007669"/>
    <property type="project" value="UniProtKB-KW"/>
</dbReference>
<evidence type="ECO:0000256" key="1">
    <source>
        <dbReference type="ARBA" id="ARBA00001966"/>
    </source>
</evidence>
<comment type="cofactor">
    <cofactor evidence="1">
        <name>[4Fe-4S] cluster</name>
        <dbReference type="ChEBI" id="CHEBI:49883"/>
    </cofactor>
</comment>
<dbReference type="EMBL" id="JALJOR010000007">
    <property type="protein sequence ID" value="KAK9814668.1"/>
    <property type="molecule type" value="Genomic_DNA"/>
</dbReference>
<comment type="pathway">
    <text evidence="2">Protein modification; peptidyl-diphthamide biosynthesis.</text>
</comment>
<evidence type="ECO:0000256" key="5">
    <source>
        <dbReference type="ARBA" id="ARBA00023004"/>
    </source>
</evidence>
<dbReference type="InterPro" id="IPR016435">
    <property type="entry name" value="DPH1/DPH2"/>
</dbReference>
<comment type="caution">
    <text evidence="7">The sequence shown here is derived from an EMBL/GenBank/DDBJ whole genome shotgun (WGS) entry which is preliminary data.</text>
</comment>
<dbReference type="Gene3D" id="3.40.50.11840">
    <property type="entry name" value="Diphthamide synthesis DPH1/DPH2 domain 1"/>
    <property type="match status" value="1"/>
</dbReference>
<dbReference type="NCBIfam" id="TIGR00322">
    <property type="entry name" value="diphth2_R"/>
    <property type="match status" value="1"/>
</dbReference>
<keyword evidence="5" id="KW-0408">Iron</keyword>
<proteinExistence type="inferred from homology"/>
<dbReference type="AlphaFoldDB" id="A0AAW1PXK0"/>
<evidence type="ECO:0000256" key="4">
    <source>
        <dbReference type="ARBA" id="ARBA00022723"/>
    </source>
</evidence>
<dbReference type="Gene3D" id="3.40.50.11860">
    <property type="entry name" value="Diphthamide synthesis DPH1/DPH2 domain 3"/>
    <property type="match status" value="1"/>
</dbReference>
<dbReference type="PANTHER" id="PTHR10762">
    <property type="entry name" value="DIPHTHAMIDE BIOSYNTHESIS PROTEIN"/>
    <property type="match status" value="1"/>
</dbReference>
<dbReference type="GO" id="GO:0090560">
    <property type="term" value="F:2-(3-amino-3-carboxypropyl)histidine synthase activity"/>
    <property type="evidence" value="ECO:0007669"/>
    <property type="project" value="InterPro"/>
</dbReference>